<dbReference type="EMBL" id="UAWN01000003">
    <property type="protein sequence ID" value="SQC07797.1"/>
    <property type="molecule type" value="Genomic_DNA"/>
</dbReference>
<organism evidence="1 2">
    <name type="scientific">Klebsiella pneumoniae</name>
    <dbReference type="NCBI Taxonomy" id="573"/>
    <lineage>
        <taxon>Bacteria</taxon>
        <taxon>Pseudomonadati</taxon>
        <taxon>Pseudomonadota</taxon>
        <taxon>Gammaproteobacteria</taxon>
        <taxon>Enterobacterales</taxon>
        <taxon>Enterobacteriaceae</taxon>
        <taxon>Klebsiella/Raoultella group</taxon>
        <taxon>Klebsiella</taxon>
        <taxon>Klebsiella pneumoniae complex</taxon>
    </lineage>
</organism>
<evidence type="ECO:0000313" key="2">
    <source>
        <dbReference type="Proteomes" id="UP000251088"/>
    </source>
</evidence>
<name>A0A2X3C164_KLEPN</name>
<dbReference type="AlphaFoldDB" id="A0A2X3C164"/>
<accession>A0A2X3C164</accession>
<proteinExistence type="predicted"/>
<sequence>MKAVVFAYHDMGCTGIQSLLDAGYDIAAIFTHPDNPGEKPFLWLRWRALPPSRVFRCGPRKT</sequence>
<gene>
    <name evidence="1" type="primary">arnA_3</name>
    <name evidence="1" type="ORF">NCTC9128_00690</name>
</gene>
<protein>
    <submittedName>
        <fullName evidence="1">Polymyxin resistance protein ArnA_DH</fullName>
    </submittedName>
</protein>
<dbReference type="Proteomes" id="UP000251088">
    <property type="component" value="Unassembled WGS sequence"/>
</dbReference>
<reference evidence="1 2" key="1">
    <citation type="submission" date="2018-06" db="EMBL/GenBank/DDBJ databases">
        <authorList>
            <consortium name="Pathogen Informatics"/>
            <person name="Doyle S."/>
        </authorList>
    </citation>
    <scope>NUCLEOTIDE SEQUENCE [LARGE SCALE GENOMIC DNA]</scope>
    <source>
        <strain evidence="1 2">NCTC9128</strain>
    </source>
</reference>
<evidence type="ECO:0000313" key="1">
    <source>
        <dbReference type="EMBL" id="SQC07797.1"/>
    </source>
</evidence>